<keyword evidence="2" id="KW-1185">Reference proteome</keyword>
<dbReference type="RefSeq" id="YP_009288143.1">
    <property type="nucleotide sequence ID" value="NC_031081.1"/>
</dbReference>
<organism evidence="1 2">
    <name type="scientific">Escherichia phage Envy</name>
    <dbReference type="NCBI Taxonomy" id="1883200"/>
    <lineage>
        <taxon>Viruses</taxon>
        <taxon>Duplodnaviria</taxon>
        <taxon>Heunggongvirae</taxon>
        <taxon>Uroviricota</taxon>
        <taxon>Caudoviricetes</taxon>
        <taxon>Dhillonvirus</taxon>
        <taxon>Dhillonvirus envy</taxon>
    </lineage>
</organism>
<protein>
    <submittedName>
        <fullName evidence="1">Uncharacterized protein</fullName>
    </submittedName>
</protein>
<evidence type="ECO:0000313" key="2">
    <source>
        <dbReference type="Proteomes" id="UP000203811"/>
    </source>
</evidence>
<name>A0A1B2AP04_9CAUD</name>
<dbReference type="GeneID" id="29066870"/>
<evidence type="ECO:0000313" key="1">
    <source>
        <dbReference type="EMBL" id="ANY29651.1"/>
    </source>
</evidence>
<proteinExistence type="predicted"/>
<reference evidence="1 2" key="1">
    <citation type="submission" date="2016-07" db="EMBL/GenBank/DDBJ databases">
        <title>Seven bacteriophages isolated from the microbial communities of the female bladder.</title>
        <authorList>
            <person name="Malki K."/>
            <person name="Sible E."/>
            <person name="Cooper A."/>
            <person name="Garretto A."/>
            <person name="Bruder K."/>
            <person name="Putonti C."/>
        </authorList>
    </citation>
    <scope>NUCLEOTIDE SEQUENCE [LARGE SCALE GENOMIC DNA]</scope>
</reference>
<dbReference type="EMBL" id="KX534335">
    <property type="protein sequence ID" value="ANY29651.1"/>
    <property type="molecule type" value="Genomic_DNA"/>
</dbReference>
<dbReference type="Proteomes" id="UP000203811">
    <property type="component" value="Segment"/>
</dbReference>
<dbReference type="KEGG" id="vg:29066870"/>
<accession>A0A1B2AP04</accession>
<dbReference type="OrthoDB" id="8439at10239"/>
<sequence>MANYGALIDLPNGNPFITPESTPFCLFRRVVVGSSANGTAQSAAADINLGGDYPAIAFVKTTHTAQPTVVGSSRVGNVVKVSASNPFGQGFTMTAYIFAIFPQTLPRWGFAIWDKTGKLVLTNESRVLSDLVTVGSPGANGGINIDQTLNGSYAVAPGILGSTLIRFFVQGQPQVISVTAYTGARFDGSRTRISAASSGNATGDVVGYTNNGNAIMAINTANYD</sequence>